<dbReference type="Proteomes" id="UP000199515">
    <property type="component" value="Unassembled WGS sequence"/>
</dbReference>
<dbReference type="InterPro" id="IPR018535">
    <property type="entry name" value="DUF1996"/>
</dbReference>
<dbReference type="Pfam" id="PF09362">
    <property type="entry name" value="DUF1996"/>
    <property type="match status" value="1"/>
</dbReference>
<organism evidence="3 4">
    <name type="scientific">Amycolatopsis xylanica</name>
    <dbReference type="NCBI Taxonomy" id="589385"/>
    <lineage>
        <taxon>Bacteria</taxon>
        <taxon>Bacillati</taxon>
        <taxon>Actinomycetota</taxon>
        <taxon>Actinomycetes</taxon>
        <taxon>Pseudonocardiales</taxon>
        <taxon>Pseudonocardiaceae</taxon>
        <taxon>Amycolatopsis</taxon>
    </lineage>
</organism>
<feature type="signal peptide" evidence="1">
    <location>
        <begin position="1"/>
        <end position="23"/>
    </location>
</feature>
<dbReference type="InterPro" id="IPR018130">
    <property type="entry name" value="Ribosomal_uS2_CS"/>
</dbReference>
<dbReference type="PANTHER" id="PTHR43662:SF3">
    <property type="entry name" value="DOMAIN PROTEIN, PUTATIVE (AFU_ORTHOLOGUE AFUA_6G11970)-RELATED"/>
    <property type="match status" value="1"/>
</dbReference>
<accession>A0A1H3ESR3</accession>
<feature type="chain" id="PRO_5011713703" description="DUF1996 domain-containing protein" evidence="1">
    <location>
        <begin position="24"/>
        <end position="314"/>
    </location>
</feature>
<gene>
    <name evidence="3" type="ORF">SAMN05421504_103960</name>
</gene>
<dbReference type="GO" id="GO:0003735">
    <property type="term" value="F:structural constituent of ribosome"/>
    <property type="evidence" value="ECO:0007669"/>
    <property type="project" value="InterPro"/>
</dbReference>
<protein>
    <recommendedName>
        <fullName evidence="2">DUF1996 domain-containing protein</fullName>
    </recommendedName>
</protein>
<feature type="domain" description="DUF1996" evidence="2">
    <location>
        <begin position="79"/>
        <end position="286"/>
    </location>
</feature>
<dbReference type="PANTHER" id="PTHR43662">
    <property type="match status" value="1"/>
</dbReference>
<dbReference type="AlphaFoldDB" id="A0A1H3ESR3"/>
<dbReference type="GO" id="GO:0006412">
    <property type="term" value="P:translation"/>
    <property type="evidence" value="ECO:0007669"/>
    <property type="project" value="InterPro"/>
</dbReference>
<keyword evidence="1" id="KW-0732">Signal</keyword>
<sequence length="314" mass="33936">MRVKRLFSAVAAGATVVALIATAVHFGSLDTPAHVNHSAHFWMPTPEQADAIVAQQVAAPVRGSEFRANCFSSHRRNDDPIVFPGQAGVSHMHEFYGNRSANAQSTLQSLSLGTTNCDPVVDLSSYWTPTVYKNGQPIAPERVTVYYQGITNMAAAVPHPRGLRYVIGNAGATNADQNPSARWSCTGSSPSSRDFMNCAPGSKLETYLDFPTCWDGRLDSPNHRDHMAFALGQTCPAGYPHVVPRLELLITYPVNGGGLTLAGTRNGQLVTDQPGYTFHGDFFNAWDANELARRVRACINAGYICGTDGKPIQQ</sequence>
<evidence type="ECO:0000256" key="1">
    <source>
        <dbReference type="SAM" id="SignalP"/>
    </source>
</evidence>
<dbReference type="EMBL" id="FNON01000003">
    <property type="protein sequence ID" value="SDX81675.1"/>
    <property type="molecule type" value="Genomic_DNA"/>
</dbReference>
<evidence type="ECO:0000313" key="3">
    <source>
        <dbReference type="EMBL" id="SDX81675.1"/>
    </source>
</evidence>
<evidence type="ECO:0000313" key="4">
    <source>
        <dbReference type="Proteomes" id="UP000199515"/>
    </source>
</evidence>
<evidence type="ECO:0000259" key="2">
    <source>
        <dbReference type="Pfam" id="PF09362"/>
    </source>
</evidence>
<name>A0A1H3ESR3_9PSEU</name>
<keyword evidence="4" id="KW-1185">Reference proteome</keyword>
<dbReference type="PROSITE" id="PS00962">
    <property type="entry name" value="RIBOSOMAL_S2_1"/>
    <property type="match status" value="1"/>
</dbReference>
<dbReference type="RefSeq" id="WP_091290155.1">
    <property type="nucleotide sequence ID" value="NZ_FNON01000003.1"/>
</dbReference>
<dbReference type="GO" id="GO:0005840">
    <property type="term" value="C:ribosome"/>
    <property type="evidence" value="ECO:0007669"/>
    <property type="project" value="InterPro"/>
</dbReference>
<dbReference type="STRING" id="589385.SAMN05421504_103960"/>
<reference evidence="3 4" key="1">
    <citation type="submission" date="2016-10" db="EMBL/GenBank/DDBJ databases">
        <authorList>
            <person name="de Groot N.N."/>
        </authorList>
    </citation>
    <scope>NUCLEOTIDE SEQUENCE [LARGE SCALE GENOMIC DNA]</scope>
    <source>
        <strain evidence="3 4">CPCC 202699</strain>
    </source>
</reference>
<dbReference type="OrthoDB" id="581239at2"/>
<proteinExistence type="predicted"/>